<dbReference type="AlphaFoldDB" id="A0A068R3N2"/>
<dbReference type="EMBL" id="FO704551">
    <property type="protein sequence ID" value="CDG21644.1"/>
    <property type="molecule type" value="Genomic_DNA"/>
</dbReference>
<feature type="transmembrane region" description="Helical" evidence="1">
    <location>
        <begin position="12"/>
        <end position="31"/>
    </location>
</feature>
<dbReference type="HOGENOM" id="CLU_2866850_0_0_6"/>
<evidence type="ECO:0000313" key="3">
    <source>
        <dbReference type="Proteomes" id="UP000032735"/>
    </source>
</evidence>
<keyword evidence="1" id="KW-0812">Transmembrane</keyword>
<proteinExistence type="predicted"/>
<dbReference type="RefSeq" id="WP_045958769.1">
    <property type="nucleotide sequence ID" value="NZ_FO704551.1"/>
</dbReference>
<dbReference type="OrthoDB" id="6446906at2"/>
<sequence length="64" mass="7243">MQPNDKNPLKQKSFKFILAGVILLFMASIRFIQYDDFLLGTVESLLAIGLVLFGLKLKKGENKK</sequence>
<gene>
    <name evidence="2" type="ORF">XPG1_1989</name>
</gene>
<dbReference type="STRING" id="1354304.XPG1_1989"/>
<keyword evidence="1" id="KW-1133">Transmembrane helix</keyword>
<feature type="transmembrane region" description="Helical" evidence="1">
    <location>
        <begin position="37"/>
        <end position="55"/>
    </location>
</feature>
<protein>
    <submittedName>
        <fullName evidence="2">Uncharacterized protein</fullName>
    </submittedName>
</protein>
<keyword evidence="3" id="KW-1185">Reference proteome</keyword>
<dbReference type="Proteomes" id="UP000032735">
    <property type="component" value="Chromosome"/>
</dbReference>
<evidence type="ECO:0000256" key="1">
    <source>
        <dbReference type="SAM" id="Phobius"/>
    </source>
</evidence>
<name>A0A068R3N2_9GAMM</name>
<accession>A0A068R3N2</accession>
<reference evidence="2 3" key="1">
    <citation type="submission" date="2013-07" db="EMBL/GenBank/DDBJ databases">
        <authorList>
            <person name="Genoscope - CEA"/>
        </authorList>
    </citation>
    <scope>NUCLEOTIDE SEQUENCE [LARGE SCALE GENOMIC DNA]</scope>
    <source>
        <strain evidence="2 3">G6</strain>
    </source>
</reference>
<keyword evidence="1" id="KW-0472">Membrane</keyword>
<organism evidence="2 3">
    <name type="scientific">Xenorhabdus poinarii G6</name>
    <dbReference type="NCBI Taxonomy" id="1354304"/>
    <lineage>
        <taxon>Bacteria</taxon>
        <taxon>Pseudomonadati</taxon>
        <taxon>Pseudomonadota</taxon>
        <taxon>Gammaproteobacteria</taxon>
        <taxon>Enterobacterales</taxon>
        <taxon>Morganellaceae</taxon>
        <taxon>Xenorhabdus</taxon>
    </lineage>
</organism>
<evidence type="ECO:0000313" key="2">
    <source>
        <dbReference type="EMBL" id="CDG21644.1"/>
    </source>
</evidence>
<dbReference type="KEGG" id="xpo:XPG1_1989"/>